<sequence length="116" mass="12597">MRRGAASVAPLLPLRLVGQVFELVFGDLSVERDHFDSEDIPHFLAGAVEVPCLSMTLRSMERVNDAVGAFLDAARTLQEQRFRASARAKGRSRIGITDAHLGSSACQQGFHFVGEG</sequence>
<gene>
    <name evidence="1" type="ordered locus">LILAB_04545</name>
</gene>
<name>F8CM62_MYXFH</name>
<dbReference type="EMBL" id="CP002830">
    <property type="protein sequence ID" value="AEI62830.1"/>
    <property type="molecule type" value="Genomic_DNA"/>
</dbReference>
<evidence type="ECO:0000313" key="2">
    <source>
        <dbReference type="Proteomes" id="UP000000488"/>
    </source>
</evidence>
<organism evidence="1 2">
    <name type="scientific">Myxococcus fulvus (strain ATCC BAA-855 / HW-1)</name>
    <dbReference type="NCBI Taxonomy" id="483219"/>
    <lineage>
        <taxon>Bacteria</taxon>
        <taxon>Pseudomonadati</taxon>
        <taxon>Myxococcota</taxon>
        <taxon>Myxococcia</taxon>
        <taxon>Myxococcales</taxon>
        <taxon>Cystobacterineae</taxon>
        <taxon>Myxococcaceae</taxon>
        <taxon>Myxococcus</taxon>
    </lineage>
</organism>
<dbReference type="KEGG" id="mfu:LILAB_04545"/>
<dbReference type="HOGENOM" id="CLU_2094204_0_0_7"/>
<dbReference type="AlphaFoldDB" id="F8CM62"/>
<dbReference type="Proteomes" id="UP000000488">
    <property type="component" value="Chromosome"/>
</dbReference>
<protein>
    <submittedName>
        <fullName evidence="1">Uncharacterized protein</fullName>
    </submittedName>
</protein>
<accession>F8CM62</accession>
<evidence type="ECO:0000313" key="1">
    <source>
        <dbReference type="EMBL" id="AEI62830.1"/>
    </source>
</evidence>
<reference evidence="1 2" key="1">
    <citation type="journal article" date="2011" name="J. Bacteriol.">
        <title>Genome sequence of the halotolerant marine bacterium Myxococcus fulvus HW-1.</title>
        <authorList>
            <person name="Li Z.F."/>
            <person name="Li X."/>
            <person name="Liu H."/>
            <person name="Liu X."/>
            <person name="Han K."/>
            <person name="Wu Z.H."/>
            <person name="Hu W."/>
            <person name="Li F.F."/>
            <person name="Li Y.Z."/>
        </authorList>
    </citation>
    <scope>NUCLEOTIDE SEQUENCE [LARGE SCALE GENOMIC DNA]</scope>
    <source>
        <strain evidence="2">ATCC BAA-855 / HW-1</strain>
    </source>
</reference>
<proteinExistence type="predicted"/>